<protein>
    <submittedName>
        <fullName evidence="10">MFS transporter</fullName>
    </submittedName>
</protein>
<comment type="caution">
    <text evidence="10">The sequence shown here is derived from an EMBL/GenBank/DDBJ whole genome shotgun (WGS) entry which is preliminary data.</text>
</comment>
<dbReference type="InterPro" id="IPR036259">
    <property type="entry name" value="MFS_trans_sf"/>
</dbReference>
<feature type="transmembrane region" description="Helical" evidence="8">
    <location>
        <begin position="58"/>
        <end position="77"/>
    </location>
</feature>
<feature type="transmembrane region" description="Helical" evidence="8">
    <location>
        <begin position="207"/>
        <end position="228"/>
    </location>
</feature>
<feature type="transmembrane region" description="Helical" evidence="8">
    <location>
        <begin position="310"/>
        <end position="330"/>
    </location>
</feature>
<evidence type="ECO:0000256" key="5">
    <source>
        <dbReference type="ARBA" id="ARBA00022692"/>
    </source>
</evidence>
<evidence type="ECO:0000313" key="11">
    <source>
        <dbReference type="Proteomes" id="UP000752647"/>
    </source>
</evidence>
<proteinExistence type="inferred from homology"/>
<accession>A0A9Q3SW79</accession>
<feature type="transmembrane region" description="Helical" evidence="8">
    <location>
        <begin position="363"/>
        <end position="382"/>
    </location>
</feature>
<reference evidence="10" key="1">
    <citation type="submission" date="2021-05" db="EMBL/GenBank/DDBJ databases">
        <title>Pangenome of Leuconostoc gelidum warrants species status for Leuconostoc gelidum subsp. gasicomitatum.</title>
        <authorList>
            <person name="Johansson P."/>
            <person name="Sade E."/>
            <person name="Hultman J."/>
            <person name="Auvinen P."/>
            <person name="Bjorkroth J."/>
        </authorList>
    </citation>
    <scope>NUCLEOTIDE SEQUENCE</scope>
    <source>
        <strain evidence="10">A.21.4</strain>
    </source>
</reference>
<dbReference type="EMBL" id="JAHBFI010000018">
    <property type="protein sequence ID" value="MBZ5962900.1"/>
    <property type="molecule type" value="Genomic_DNA"/>
</dbReference>
<keyword evidence="3" id="KW-0813">Transport</keyword>
<dbReference type="InterPro" id="IPR020846">
    <property type="entry name" value="MFS_dom"/>
</dbReference>
<name>A0A9Q3SW79_9LACO</name>
<gene>
    <name evidence="10" type="ORF">KIJ12_07065</name>
</gene>
<dbReference type="GO" id="GO:0005886">
    <property type="term" value="C:plasma membrane"/>
    <property type="evidence" value="ECO:0007669"/>
    <property type="project" value="UniProtKB-SubCell"/>
</dbReference>
<feature type="domain" description="Major facilitator superfamily (MFS) profile" evidence="9">
    <location>
        <begin position="20"/>
        <end position="476"/>
    </location>
</feature>
<evidence type="ECO:0000256" key="1">
    <source>
        <dbReference type="ARBA" id="ARBA00004651"/>
    </source>
</evidence>
<evidence type="ECO:0000259" key="9">
    <source>
        <dbReference type="PROSITE" id="PS50850"/>
    </source>
</evidence>
<feature type="transmembrane region" description="Helical" evidence="8">
    <location>
        <begin position="275"/>
        <end position="298"/>
    </location>
</feature>
<evidence type="ECO:0000256" key="4">
    <source>
        <dbReference type="ARBA" id="ARBA00022475"/>
    </source>
</evidence>
<dbReference type="NCBIfam" id="TIGR00711">
    <property type="entry name" value="efflux_EmrB"/>
    <property type="match status" value="1"/>
</dbReference>
<comment type="subcellular location">
    <subcellularLocation>
        <location evidence="1">Cell membrane</location>
        <topology evidence="1">Multi-pass membrane protein</topology>
    </subcellularLocation>
</comment>
<keyword evidence="7 8" id="KW-0472">Membrane</keyword>
<evidence type="ECO:0000256" key="7">
    <source>
        <dbReference type="ARBA" id="ARBA00023136"/>
    </source>
</evidence>
<feature type="transmembrane region" description="Helical" evidence="8">
    <location>
        <begin position="89"/>
        <end position="113"/>
    </location>
</feature>
<dbReference type="Gene3D" id="1.20.1250.20">
    <property type="entry name" value="MFS general substrate transporter like domains"/>
    <property type="match status" value="1"/>
</dbReference>
<comment type="similarity">
    <text evidence="2">Belongs to the major facilitator superfamily. EmrB family.</text>
</comment>
<evidence type="ECO:0000256" key="8">
    <source>
        <dbReference type="SAM" id="Phobius"/>
    </source>
</evidence>
<dbReference type="RefSeq" id="WP_224144244.1">
    <property type="nucleotide sequence ID" value="NZ_CBCPIF010000001.1"/>
</dbReference>
<dbReference type="PROSITE" id="PS50850">
    <property type="entry name" value="MFS"/>
    <property type="match status" value="1"/>
</dbReference>
<evidence type="ECO:0000256" key="6">
    <source>
        <dbReference type="ARBA" id="ARBA00022989"/>
    </source>
</evidence>
<dbReference type="SUPFAM" id="SSF103473">
    <property type="entry name" value="MFS general substrate transporter"/>
    <property type="match status" value="1"/>
</dbReference>
<dbReference type="CDD" id="cd17321">
    <property type="entry name" value="MFS_MMR_MDR_like"/>
    <property type="match status" value="1"/>
</dbReference>
<evidence type="ECO:0000313" key="10">
    <source>
        <dbReference type="EMBL" id="MBZ5962900.1"/>
    </source>
</evidence>
<keyword evidence="6 8" id="KW-1133">Transmembrane helix</keyword>
<feature type="transmembrane region" description="Helical" evidence="8">
    <location>
        <begin position="20"/>
        <end position="46"/>
    </location>
</feature>
<feature type="transmembrane region" description="Helical" evidence="8">
    <location>
        <begin position="445"/>
        <end position="470"/>
    </location>
</feature>
<evidence type="ECO:0000256" key="3">
    <source>
        <dbReference type="ARBA" id="ARBA00022448"/>
    </source>
</evidence>
<keyword evidence="5 8" id="KW-0812">Transmembrane</keyword>
<organism evidence="10 11">
    <name type="scientific">Leuconostoc gasicomitatum</name>
    <dbReference type="NCBI Taxonomy" id="115778"/>
    <lineage>
        <taxon>Bacteria</taxon>
        <taxon>Bacillati</taxon>
        <taxon>Bacillota</taxon>
        <taxon>Bacilli</taxon>
        <taxon>Lactobacillales</taxon>
        <taxon>Lactobacillaceae</taxon>
        <taxon>Leuconostoc</taxon>
        <taxon>Leuconostoc gelidum group</taxon>
    </lineage>
</organism>
<evidence type="ECO:0000256" key="2">
    <source>
        <dbReference type="ARBA" id="ARBA00008537"/>
    </source>
</evidence>
<feature type="transmembrane region" description="Helical" evidence="8">
    <location>
        <begin position="403"/>
        <end position="425"/>
    </location>
</feature>
<feature type="transmembrane region" description="Helical" evidence="8">
    <location>
        <begin position="234"/>
        <end position="254"/>
    </location>
</feature>
<dbReference type="InterPro" id="IPR011701">
    <property type="entry name" value="MFS"/>
</dbReference>
<dbReference type="AlphaFoldDB" id="A0A9Q3SW79"/>
<dbReference type="PRINTS" id="PR01036">
    <property type="entry name" value="TCRTETB"/>
</dbReference>
<dbReference type="Pfam" id="PF07690">
    <property type="entry name" value="MFS_1"/>
    <property type="match status" value="1"/>
</dbReference>
<dbReference type="PANTHER" id="PTHR42718">
    <property type="entry name" value="MAJOR FACILITATOR SUPERFAMILY MULTIDRUG TRANSPORTER MFSC"/>
    <property type="match status" value="1"/>
</dbReference>
<keyword evidence="4" id="KW-1003">Cell membrane</keyword>
<dbReference type="Gene3D" id="1.20.1720.10">
    <property type="entry name" value="Multidrug resistance protein D"/>
    <property type="match status" value="1"/>
</dbReference>
<sequence>MKNIQGYVDDPLVQKRRWLILISVCLMTFMATLDSSIVNIALPVISQQLNIRMNQTEWIISIYLVIICVCLLPLGKIGDAHGKVKLFKISIFMFMIGSIICALSGNLLFLLIGRVIQAIAAGMNLSTNNGIVTEVFPEKDLGKGLAALSTVAAVGSIAGPSLGGLLLSYFHWSYIFWINIPIGIFSIVVGMIVLPKDISKTFENIDWVGASSFALGLICTFLAVSFGQESTFKSGPVIVLMSVGIAFLIFFVWFETHTKNPMLRLSLLKNPIFGIGFMVCLMVYFMNFAFNVVSPFYLENVLKLSPNKAGLIWMLFPIVQIIVAPVSGILSDRVNQLKLAAIGIFFTFLSQFGLSFVSDLSPLILFAICVAIMGLGNGVFNTPNNAIAMNSVKTTELGLAGSLMALAQNLGMVIGNLGTTTLLFSAMSYKTGQHVTNYIKSQPNVFIYGMHIVFLFTVTLSIVSLFLLVYRVKLQKKVPSLL</sequence>
<feature type="transmembrane region" description="Helical" evidence="8">
    <location>
        <begin position="174"/>
        <end position="195"/>
    </location>
</feature>
<dbReference type="PANTHER" id="PTHR42718:SF9">
    <property type="entry name" value="MAJOR FACILITATOR SUPERFAMILY MULTIDRUG TRANSPORTER MFSC"/>
    <property type="match status" value="1"/>
</dbReference>
<dbReference type="GO" id="GO:0022857">
    <property type="term" value="F:transmembrane transporter activity"/>
    <property type="evidence" value="ECO:0007669"/>
    <property type="project" value="InterPro"/>
</dbReference>
<dbReference type="InterPro" id="IPR004638">
    <property type="entry name" value="EmrB-like"/>
</dbReference>
<dbReference type="Proteomes" id="UP000752647">
    <property type="component" value="Unassembled WGS sequence"/>
</dbReference>
<feature type="transmembrane region" description="Helical" evidence="8">
    <location>
        <begin position="145"/>
        <end position="168"/>
    </location>
</feature>
<feature type="transmembrane region" description="Helical" evidence="8">
    <location>
        <begin position="337"/>
        <end position="357"/>
    </location>
</feature>